<evidence type="ECO:0000313" key="3">
    <source>
        <dbReference type="Proteomes" id="UP001195483"/>
    </source>
</evidence>
<feature type="chain" id="PRO_5042282846" evidence="1">
    <location>
        <begin position="27"/>
        <end position="86"/>
    </location>
</feature>
<comment type="caution">
    <text evidence="2">The sequence shown here is derived from an EMBL/GenBank/DDBJ whole genome shotgun (WGS) entry which is preliminary data.</text>
</comment>
<proteinExistence type="predicted"/>
<reference evidence="2" key="2">
    <citation type="journal article" date="2021" name="Genome Biol. Evol.">
        <title>Developing a high-quality reference genome for a parasitic bivalve with doubly uniparental inheritance (Bivalvia: Unionida).</title>
        <authorList>
            <person name="Smith C.H."/>
        </authorList>
    </citation>
    <scope>NUCLEOTIDE SEQUENCE</scope>
    <source>
        <strain evidence="2">CHS0354</strain>
        <tissue evidence="2">Mantle</tissue>
    </source>
</reference>
<evidence type="ECO:0000313" key="2">
    <source>
        <dbReference type="EMBL" id="KAK3577338.1"/>
    </source>
</evidence>
<protein>
    <submittedName>
        <fullName evidence="2">Uncharacterized protein</fullName>
    </submittedName>
</protein>
<dbReference type="AlphaFoldDB" id="A0AAE0RPW5"/>
<name>A0AAE0RPW5_9BIVA</name>
<keyword evidence="3" id="KW-1185">Reference proteome</keyword>
<dbReference type="EMBL" id="JAEAOA010000557">
    <property type="protein sequence ID" value="KAK3577338.1"/>
    <property type="molecule type" value="Genomic_DNA"/>
</dbReference>
<sequence>MRNSVLIPRILSSVVICLMWTLRTIQQSAFLVEPPSRGSLWRYGYNTTMNPDYDHLNCGGKKEYCNVAHLLDYVTAMEFSEEAYEI</sequence>
<reference evidence="2" key="1">
    <citation type="journal article" date="2021" name="Genome Biol. Evol.">
        <title>A High-Quality Reference Genome for a Parasitic Bivalve with Doubly Uniparental Inheritance (Bivalvia: Unionida).</title>
        <authorList>
            <person name="Smith C.H."/>
        </authorList>
    </citation>
    <scope>NUCLEOTIDE SEQUENCE</scope>
    <source>
        <strain evidence="2">CHS0354</strain>
    </source>
</reference>
<reference evidence="2" key="3">
    <citation type="submission" date="2023-05" db="EMBL/GenBank/DDBJ databases">
        <authorList>
            <person name="Smith C.H."/>
        </authorList>
    </citation>
    <scope>NUCLEOTIDE SEQUENCE</scope>
    <source>
        <strain evidence="2">CHS0354</strain>
        <tissue evidence="2">Mantle</tissue>
    </source>
</reference>
<dbReference type="Proteomes" id="UP001195483">
    <property type="component" value="Unassembled WGS sequence"/>
</dbReference>
<accession>A0AAE0RPW5</accession>
<keyword evidence="1" id="KW-0732">Signal</keyword>
<feature type="signal peptide" evidence="1">
    <location>
        <begin position="1"/>
        <end position="26"/>
    </location>
</feature>
<gene>
    <name evidence="2" type="ORF">CHS0354_008434</name>
</gene>
<organism evidence="2 3">
    <name type="scientific">Potamilus streckersoni</name>
    <dbReference type="NCBI Taxonomy" id="2493646"/>
    <lineage>
        <taxon>Eukaryota</taxon>
        <taxon>Metazoa</taxon>
        <taxon>Spiralia</taxon>
        <taxon>Lophotrochozoa</taxon>
        <taxon>Mollusca</taxon>
        <taxon>Bivalvia</taxon>
        <taxon>Autobranchia</taxon>
        <taxon>Heteroconchia</taxon>
        <taxon>Palaeoheterodonta</taxon>
        <taxon>Unionida</taxon>
        <taxon>Unionoidea</taxon>
        <taxon>Unionidae</taxon>
        <taxon>Ambleminae</taxon>
        <taxon>Lampsilini</taxon>
        <taxon>Potamilus</taxon>
    </lineage>
</organism>
<evidence type="ECO:0000256" key="1">
    <source>
        <dbReference type="SAM" id="SignalP"/>
    </source>
</evidence>